<comment type="caution">
    <text evidence="1">The sequence shown here is derived from an EMBL/GenBank/DDBJ whole genome shotgun (WGS) entry which is preliminary data.</text>
</comment>
<organism evidence="1">
    <name type="scientific">marine sediment metagenome</name>
    <dbReference type="NCBI Taxonomy" id="412755"/>
    <lineage>
        <taxon>unclassified sequences</taxon>
        <taxon>metagenomes</taxon>
        <taxon>ecological metagenomes</taxon>
    </lineage>
</organism>
<proteinExistence type="predicted"/>
<dbReference type="EMBL" id="LAZR01011590">
    <property type="protein sequence ID" value="KKM60886.1"/>
    <property type="molecule type" value="Genomic_DNA"/>
</dbReference>
<evidence type="ECO:0000313" key="1">
    <source>
        <dbReference type="EMBL" id="KKM60886.1"/>
    </source>
</evidence>
<dbReference type="AlphaFoldDB" id="A0A0F9JF32"/>
<name>A0A0F9JF32_9ZZZZ</name>
<gene>
    <name evidence="1" type="ORF">LCGC14_1537230</name>
</gene>
<protein>
    <submittedName>
        <fullName evidence="1">Uncharacterized protein</fullName>
    </submittedName>
</protein>
<reference evidence="1" key="1">
    <citation type="journal article" date="2015" name="Nature">
        <title>Complex archaea that bridge the gap between prokaryotes and eukaryotes.</title>
        <authorList>
            <person name="Spang A."/>
            <person name="Saw J.H."/>
            <person name="Jorgensen S.L."/>
            <person name="Zaremba-Niedzwiedzka K."/>
            <person name="Martijn J."/>
            <person name="Lind A.E."/>
            <person name="van Eijk R."/>
            <person name="Schleper C."/>
            <person name="Guy L."/>
            <person name="Ettema T.J."/>
        </authorList>
    </citation>
    <scope>NUCLEOTIDE SEQUENCE</scope>
</reference>
<accession>A0A0F9JF32</accession>
<sequence length="101" mass="10953">MSTFLPSNTQTSALRLLSNEGAYLSWDGAQAGSISAIPEAHGFEAVIRTATCHALLDRRWIERPDSEAGKDAPWRWEITAAGRLVLQRQASGNVGGFVIVE</sequence>